<dbReference type="EMBL" id="LKEA01000023">
    <property type="protein sequence ID" value="ROV99545.1"/>
    <property type="molecule type" value="Genomic_DNA"/>
</dbReference>
<sequence length="285" mass="31723">MVLTASDTIDRNVVEAAKTAIRVGYRHLDTAEMYQTEGELGIAIKEMIDEGVVKREDLFVTTKISTEYALAEKKIEISLKKLGLDYVDFPLLKGPDADLQAAWASMQAVKASGKARSIGVSNFEESHLATTLAGPQTQIVPSTNQIEYHPYMQHRELVRFSKDCAEGRGIAVSAYGAMHPVTRNPNPGGPLDQTLTKIAERHGVSVGLVCFRWCIDQGVVVVTTSLREERMKEYLRVFDFKLSEDEVKDISDAGIESLPNGEELVPRAVQYHRRLEAEKELRKTS</sequence>
<evidence type="ECO:0000256" key="1">
    <source>
        <dbReference type="ARBA" id="ARBA00023002"/>
    </source>
</evidence>
<name>A0A423W862_9PEZI</name>
<dbReference type="PANTHER" id="PTHR11732">
    <property type="entry name" value="ALDO/KETO REDUCTASE"/>
    <property type="match status" value="1"/>
</dbReference>
<dbReference type="InterPro" id="IPR036812">
    <property type="entry name" value="NAD(P)_OxRdtase_dom_sf"/>
</dbReference>
<proteinExistence type="predicted"/>
<dbReference type="Proteomes" id="UP000283895">
    <property type="component" value="Unassembled WGS sequence"/>
</dbReference>
<reference evidence="5 6" key="1">
    <citation type="submission" date="2015-09" db="EMBL/GenBank/DDBJ databases">
        <title>Host preference determinants of Valsa canker pathogens revealed by comparative genomics.</title>
        <authorList>
            <person name="Yin Z."/>
            <person name="Huang L."/>
        </authorList>
    </citation>
    <scope>NUCLEOTIDE SEQUENCE [LARGE SCALE GENOMIC DNA]</scope>
    <source>
        <strain evidence="5 6">03-1</strain>
    </source>
</reference>
<dbReference type="Pfam" id="PF00248">
    <property type="entry name" value="Aldo_ket_red"/>
    <property type="match status" value="1"/>
</dbReference>
<dbReference type="PROSITE" id="PS00062">
    <property type="entry name" value="ALDOKETO_REDUCTASE_2"/>
    <property type="match status" value="1"/>
</dbReference>
<evidence type="ECO:0000256" key="2">
    <source>
        <dbReference type="PIRSR" id="PIRSR000097-1"/>
    </source>
</evidence>
<feature type="site" description="Lowers pKa of active site Tyr" evidence="3">
    <location>
        <position position="63"/>
    </location>
</feature>
<dbReference type="PIRSF" id="PIRSF000097">
    <property type="entry name" value="AKR"/>
    <property type="match status" value="1"/>
</dbReference>
<dbReference type="InterPro" id="IPR023210">
    <property type="entry name" value="NADP_OxRdtase_dom"/>
</dbReference>
<gene>
    <name evidence="5" type="ORF">VMCG_06379</name>
</gene>
<evidence type="ECO:0000313" key="5">
    <source>
        <dbReference type="EMBL" id="ROV99545.1"/>
    </source>
</evidence>
<dbReference type="OrthoDB" id="416253at2759"/>
<dbReference type="PRINTS" id="PR00069">
    <property type="entry name" value="ALDKETRDTASE"/>
</dbReference>
<dbReference type="SUPFAM" id="SSF51430">
    <property type="entry name" value="NAD(P)-linked oxidoreductase"/>
    <property type="match status" value="1"/>
</dbReference>
<keyword evidence="1" id="KW-0560">Oxidoreductase</keyword>
<dbReference type="STRING" id="356882.A0A423W862"/>
<dbReference type="PROSITE" id="PS00798">
    <property type="entry name" value="ALDOKETO_REDUCTASE_1"/>
    <property type="match status" value="1"/>
</dbReference>
<comment type="caution">
    <text evidence="5">The sequence shown here is derived from an EMBL/GenBank/DDBJ whole genome shotgun (WGS) entry which is preliminary data.</text>
</comment>
<feature type="domain" description="NADP-dependent oxidoreductase" evidence="4">
    <location>
        <begin position="11"/>
        <end position="252"/>
    </location>
</feature>
<dbReference type="AlphaFoldDB" id="A0A423W862"/>
<dbReference type="InterPro" id="IPR018170">
    <property type="entry name" value="Aldo/ket_reductase_CS"/>
</dbReference>
<accession>A0A423W862</accession>
<evidence type="ECO:0000259" key="4">
    <source>
        <dbReference type="Pfam" id="PF00248"/>
    </source>
</evidence>
<feature type="active site" description="Proton donor" evidence="2">
    <location>
        <position position="34"/>
    </location>
</feature>
<protein>
    <recommendedName>
        <fullName evidence="4">NADP-dependent oxidoreductase domain-containing protein</fullName>
    </recommendedName>
</protein>
<dbReference type="GO" id="GO:0016491">
    <property type="term" value="F:oxidoreductase activity"/>
    <property type="evidence" value="ECO:0007669"/>
    <property type="project" value="UniProtKB-KW"/>
</dbReference>
<organism evidence="5 6">
    <name type="scientific">Cytospora schulzeri</name>
    <dbReference type="NCBI Taxonomy" id="448051"/>
    <lineage>
        <taxon>Eukaryota</taxon>
        <taxon>Fungi</taxon>
        <taxon>Dikarya</taxon>
        <taxon>Ascomycota</taxon>
        <taxon>Pezizomycotina</taxon>
        <taxon>Sordariomycetes</taxon>
        <taxon>Sordariomycetidae</taxon>
        <taxon>Diaporthales</taxon>
        <taxon>Cytosporaceae</taxon>
        <taxon>Cytospora</taxon>
    </lineage>
</organism>
<evidence type="ECO:0000313" key="6">
    <source>
        <dbReference type="Proteomes" id="UP000283895"/>
    </source>
</evidence>
<dbReference type="InterPro" id="IPR020471">
    <property type="entry name" value="AKR"/>
</dbReference>
<dbReference type="Gene3D" id="3.20.20.100">
    <property type="entry name" value="NADP-dependent oxidoreductase domain"/>
    <property type="match status" value="1"/>
</dbReference>
<keyword evidence="6" id="KW-1185">Reference proteome</keyword>
<evidence type="ECO:0000256" key="3">
    <source>
        <dbReference type="PIRSR" id="PIRSR000097-3"/>
    </source>
</evidence>